<evidence type="ECO:0000259" key="11">
    <source>
        <dbReference type="PROSITE" id="PS50259"/>
    </source>
</evidence>
<dbReference type="CDD" id="cd06366">
    <property type="entry name" value="PBP1_GABAb_receptor"/>
    <property type="match status" value="1"/>
</dbReference>
<keyword evidence="5 9" id="KW-0472">Membrane</keyword>
<keyword evidence="10" id="KW-0732">Signal</keyword>
<keyword evidence="3 9" id="KW-1133">Transmembrane helix</keyword>
<evidence type="ECO:0000256" key="7">
    <source>
        <dbReference type="ARBA" id="ARBA00023180"/>
    </source>
</evidence>
<keyword evidence="13" id="KW-1185">Reference proteome</keyword>
<evidence type="ECO:0000256" key="3">
    <source>
        <dbReference type="ARBA" id="ARBA00022989"/>
    </source>
</evidence>
<dbReference type="PROSITE" id="PS50259">
    <property type="entry name" value="G_PROTEIN_RECEP_F3_4"/>
    <property type="match status" value="1"/>
</dbReference>
<reference evidence="12 13" key="1">
    <citation type="submission" date="2024-10" db="EMBL/GenBank/DDBJ databases">
        <authorList>
            <person name="Kim D."/>
        </authorList>
    </citation>
    <scope>NUCLEOTIDE SEQUENCE [LARGE SCALE GENOMIC DNA]</scope>
    <source>
        <strain evidence="12">BH-2024</strain>
    </source>
</reference>
<dbReference type="InterPro" id="IPR001828">
    <property type="entry name" value="ANF_lig-bd_rcpt"/>
</dbReference>
<dbReference type="PRINTS" id="PR01177">
    <property type="entry name" value="GABAB1RECPTR"/>
</dbReference>
<comment type="caution">
    <text evidence="12">The sequence shown here is derived from an EMBL/GenBank/DDBJ whole genome shotgun (WGS) entry which is preliminary data.</text>
</comment>
<dbReference type="EMBL" id="JBICBT010000439">
    <property type="protein sequence ID" value="KAL3113683.1"/>
    <property type="molecule type" value="Genomic_DNA"/>
</dbReference>
<evidence type="ECO:0000313" key="12">
    <source>
        <dbReference type="EMBL" id="KAL3113683.1"/>
    </source>
</evidence>
<evidence type="ECO:0000313" key="13">
    <source>
        <dbReference type="Proteomes" id="UP001620626"/>
    </source>
</evidence>
<feature type="domain" description="G-protein coupled receptors family 3 profile" evidence="11">
    <location>
        <begin position="522"/>
        <end position="782"/>
    </location>
</feature>
<dbReference type="PANTHER" id="PTHR10519:SF74">
    <property type="entry name" value="GAMMA-AMINOBUTYRIC ACID TYPE B RECEPTOR SUBUNIT 2"/>
    <property type="match status" value="1"/>
</dbReference>
<dbReference type="Gene3D" id="3.40.50.2300">
    <property type="match status" value="2"/>
</dbReference>
<feature type="chain" id="PRO_5044855844" description="G-protein coupled receptors family 3 profile domain-containing protein" evidence="10">
    <location>
        <begin position="38"/>
        <end position="979"/>
    </location>
</feature>
<keyword evidence="8" id="KW-0807">Transducer</keyword>
<dbReference type="PRINTS" id="PR01176">
    <property type="entry name" value="GABABRECEPTR"/>
</dbReference>
<dbReference type="Pfam" id="PF00003">
    <property type="entry name" value="7tm_3"/>
    <property type="match status" value="1"/>
</dbReference>
<evidence type="ECO:0000256" key="6">
    <source>
        <dbReference type="ARBA" id="ARBA00023170"/>
    </source>
</evidence>
<keyword evidence="6" id="KW-0675">Receptor</keyword>
<evidence type="ECO:0000256" key="5">
    <source>
        <dbReference type="ARBA" id="ARBA00023136"/>
    </source>
</evidence>
<keyword evidence="4" id="KW-0297">G-protein coupled receptor</keyword>
<feature type="transmembrane region" description="Helical" evidence="9">
    <location>
        <begin position="522"/>
        <end position="547"/>
    </location>
</feature>
<proteinExistence type="predicted"/>
<keyword evidence="2 9" id="KW-0812">Transmembrane</keyword>
<accession>A0ABD2LEU8</accession>
<comment type="subcellular location">
    <subcellularLocation>
        <location evidence="1">Membrane</location>
        <topology evidence="1">Multi-pass membrane protein</topology>
    </subcellularLocation>
</comment>
<evidence type="ECO:0000256" key="10">
    <source>
        <dbReference type="SAM" id="SignalP"/>
    </source>
</evidence>
<dbReference type="SUPFAM" id="SSF53822">
    <property type="entry name" value="Periplasmic binding protein-like I"/>
    <property type="match status" value="1"/>
</dbReference>
<dbReference type="PRINTS" id="PR00248">
    <property type="entry name" value="GPCRMGR"/>
</dbReference>
<feature type="signal peptide" evidence="10">
    <location>
        <begin position="1"/>
        <end position="37"/>
    </location>
</feature>
<feature type="transmembrane region" description="Helical" evidence="9">
    <location>
        <begin position="598"/>
        <end position="617"/>
    </location>
</feature>
<dbReference type="InterPro" id="IPR000337">
    <property type="entry name" value="GPCR_3"/>
</dbReference>
<keyword evidence="7" id="KW-0325">Glycoprotein</keyword>
<evidence type="ECO:0000256" key="2">
    <source>
        <dbReference type="ARBA" id="ARBA00022692"/>
    </source>
</evidence>
<feature type="transmembrane region" description="Helical" evidence="9">
    <location>
        <begin position="692"/>
        <end position="714"/>
    </location>
</feature>
<dbReference type="InterPro" id="IPR028082">
    <property type="entry name" value="Peripla_BP_I"/>
</dbReference>
<gene>
    <name evidence="12" type="ORF">niasHT_016773</name>
</gene>
<feature type="transmembrane region" description="Helical" evidence="9">
    <location>
        <begin position="559"/>
        <end position="578"/>
    </location>
</feature>
<feature type="transmembrane region" description="Helical" evidence="9">
    <location>
        <begin position="758"/>
        <end position="779"/>
    </location>
</feature>
<evidence type="ECO:0000256" key="1">
    <source>
        <dbReference type="ARBA" id="ARBA00004141"/>
    </source>
</evidence>
<evidence type="ECO:0000256" key="8">
    <source>
        <dbReference type="ARBA" id="ARBA00023224"/>
    </source>
</evidence>
<dbReference type="PANTHER" id="PTHR10519">
    <property type="entry name" value="GABA-B RECEPTOR"/>
    <property type="match status" value="1"/>
</dbReference>
<dbReference type="GO" id="GO:0004930">
    <property type="term" value="F:G protein-coupled receptor activity"/>
    <property type="evidence" value="ECO:0007669"/>
    <property type="project" value="UniProtKB-KW"/>
</dbReference>
<name>A0ABD2LEU8_9BILA</name>
<sequence length="979" mass="108984">MPAFGQCLCRHLPFARLPFALPLLLLLLLLFPRPLIPQVPISSASADQCQAPPLRIGVLLPDAYRRRVEPWLALAQRHIRQFSAAPTPNSSAHFLRAHCLQLIPKNTDCRPSLGLKALFDLMAVSENDKASELPSGADQSVLALFGDICTDVNEPVAMASKNWNVVHLSFTESHAKFGTADANELYPTFFRLVPGERSLNRARCELIKAFGWRRVGSVKQSDHSSLSLSHERLTTKLEQDGVQVIYTASLSSEHDEGTIGAELEQLKKRDVHIIVADFAEQLALRVLCAAFHHGLYGADFVWILPGFQSAANGTARAQWWRAASSAAASATAQSKTTAAATVPNCTETQLQRVLEGHFTLEHVRIRPYSKEARLVSGKTVRQVLREFRQLCAERDTRHQCRDELAHSTYAYDGIWTLGLALNRTLAGEERWDKQSTQRRAHRLLEAMRDTSFQGLSGRVRFDDSGERLGIVQIMQWSNGSYSALGYHDSAEEQFYLRKSVRWAPPRDATLVHRRRQHVSATLTIAMCSLALVGIFLALGFFVVNVKYRNHRFIKMSSPNMNNLIICGSLCAYLSVFLLSIDTRLVNERTFERICYAKAWILCTGFTLAFGAMFSKTWRVHSIFTNIRRDKKAIRDSKLYLIVAALLAVDGAVLLGWALVSPFRMAISEQGQFLEKNLLIVPEFERCQSDHSLPFQVVFFLFKGMLMLFGCFLAWETRAVNVPALNDSKYIGISVYIVVVLCVVGLALAFILQEHLNEAFAIVSFFVLSSTTLTLCLVFVPKVVELWQTPRGTEHHRFRKGMMKSMVGSGAGGSGRTATSGGGTFRHAQLPIGEDAKHSTSTAPAGMSAGVYTASKEALCRQLSLLSAEELGRRSAALEADNLRLHQTLVSKSTELWDLLERVRLLTVKLREMEVARRNSSKRLLLGNNQSKTPKALCVVKLDAGEDGGESLARRCSARILSTVANQLRLRRTRTSSNGL</sequence>
<evidence type="ECO:0000256" key="4">
    <source>
        <dbReference type="ARBA" id="ARBA00023040"/>
    </source>
</evidence>
<dbReference type="InterPro" id="IPR002455">
    <property type="entry name" value="GPCR3_GABA-B"/>
</dbReference>
<dbReference type="Proteomes" id="UP001620626">
    <property type="component" value="Unassembled WGS sequence"/>
</dbReference>
<dbReference type="InterPro" id="IPR017978">
    <property type="entry name" value="GPCR_3_C"/>
</dbReference>
<dbReference type="AlphaFoldDB" id="A0ABD2LEU8"/>
<feature type="transmembrane region" description="Helical" evidence="9">
    <location>
        <begin position="638"/>
        <end position="659"/>
    </location>
</feature>
<dbReference type="GO" id="GO:0016020">
    <property type="term" value="C:membrane"/>
    <property type="evidence" value="ECO:0007669"/>
    <property type="project" value="UniProtKB-SubCell"/>
</dbReference>
<organism evidence="12 13">
    <name type="scientific">Heterodera trifolii</name>
    <dbReference type="NCBI Taxonomy" id="157864"/>
    <lineage>
        <taxon>Eukaryota</taxon>
        <taxon>Metazoa</taxon>
        <taxon>Ecdysozoa</taxon>
        <taxon>Nematoda</taxon>
        <taxon>Chromadorea</taxon>
        <taxon>Rhabditida</taxon>
        <taxon>Tylenchina</taxon>
        <taxon>Tylenchomorpha</taxon>
        <taxon>Tylenchoidea</taxon>
        <taxon>Heteroderidae</taxon>
        <taxon>Heteroderinae</taxon>
        <taxon>Heterodera</taxon>
    </lineage>
</organism>
<protein>
    <recommendedName>
        <fullName evidence="11">G-protein coupled receptors family 3 profile domain-containing protein</fullName>
    </recommendedName>
</protein>
<evidence type="ECO:0000256" key="9">
    <source>
        <dbReference type="SAM" id="Phobius"/>
    </source>
</evidence>
<dbReference type="Pfam" id="PF01094">
    <property type="entry name" value="ANF_receptor"/>
    <property type="match status" value="1"/>
</dbReference>
<feature type="transmembrane region" description="Helical" evidence="9">
    <location>
        <begin position="734"/>
        <end position="752"/>
    </location>
</feature>